<comment type="caution">
    <text evidence="2">The sequence shown here is derived from an EMBL/GenBank/DDBJ whole genome shotgun (WGS) entry which is preliminary data.</text>
</comment>
<evidence type="ECO:0000313" key="1">
    <source>
        <dbReference type="EMBL" id="SON82791.1"/>
    </source>
</evidence>
<protein>
    <recommendedName>
        <fullName evidence="5">Transposase</fullName>
    </recommendedName>
</protein>
<dbReference type="AlphaFoldDB" id="A0AB38E0W4"/>
<keyword evidence="4" id="KW-1185">Reference proteome</keyword>
<evidence type="ECO:0008006" key="5">
    <source>
        <dbReference type="Google" id="ProtNLM"/>
    </source>
</evidence>
<dbReference type="EMBL" id="OCYT01000104">
    <property type="protein sequence ID" value="SON82791.1"/>
    <property type="molecule type" value="Genomic_DNA"/>
</dbReference>
<evidence type="ECO:0000313" key="4">
    <source>
        <dbReference type="Proteomes" id="UP000234181"/>
    </source>
</evidence>
<reference evidence="3 4" key="1">
    <citation type="submission" date="2017-10" db="EMBL/GenBank/DDBJ databases">
        <authorList>
            <person name="Regsiter A."/>
            <person name="William W."/>
        </authorList>
    </citation>
    <scope>NUCLEOTIDE SEQUENCE [LARGE SCALE GENOMIC DNA]</scope>
    <source>
        <strain evidence="1 4">CFBP6984</strain>
        <strain evidence="2 3">CFBP7430</strain>
    </source>
</reference>
<proteinExistence type="predicted"/>
<gene>
    <name evidence="1" type="ORF">XAP6984_480010</name>
    <name evidence="2" type="ORF">XAP7430_450012</name>
</gene>
<organism evidence="2 3">
    <name type="scientific">Xanthomonas campestris pv. phaseoli</name>
    <dbReference type="NCBI Taxonomy" id="317013"/>
    <lineage>
        <taxon>Bacteria</taxon>
        <taxon>Pseudomonadati</taxon>
        <taxon>Pseudomonadota</taxon>
        <taxon>Gammaproteobacteria</taxon>
        <taxon>Lysobacterales</taxon>
        <taxon>Lysobacteraceae</taxon>
        <taxon>Xanthomonas</taxon>
    </lineage>
</organism>
<accession>A0AB38E0W4</accession>
<dbReference type="Proteomes" id="UP000234166">
    <property type="component" value="Unassembled WGS sequence"/>
</dbReference>
<evidence type="ECO:0000313" key="3">
    <source>
        <dbReference type="Proteomes" id="UP000234166"/>
    </source>
</evidence>
<dbReference type="EMBL" id="OCYS01000100">
    <property type="protein sequence ID" value="SON90153.1"/>
    <property type="molecule type" value="Genomic_DNA"/>
</dbReference>
<dbReference type="Proteomes" id="UP000234181">
    <property type="component" value="Unassembled WGS sequence"/>
</dbReference>
<sequence length="39" mass="4523">MSCWSFSNGRSGKHWVLLLIRRKKVPDGRVGAQLLWIQV</sequence>
<evidence type="ECO:0000313" key="2">
    <source>
        <dbReference type="EMBL" id="SON90153.1"/>
    </source>
</evidence>
<name>A0AB38E0W4_XANCH</name>